<comment type="similarity">
    <text evidence="7">Belongs to the major facilitator superfamily. Allantoate permease family.</text>
</comment>
<feature type="transmembrane region" description="Helical" evidence="8">
    <location>
        <begin position="431"/>
        <end position="453"/>
    </location>
</feature>
<feature type="transmembrane region" description="Helical" evidence="8">
    <location>
        <begin position="340"/>
        <end position="361"/>
    </location>
</feature>
<dbReference type="PANTHER" id="PTHR43791:SF39">
    <property type="entry name" value="TRANSPORTER LIZ1_SEO1, PUTATIVE (AFU_ORTHOLOGUE AFUA_3G00980)-RELATED"/>
    <property type="match status" value="1"/>
</dbReference>
<reference evidence="10 11" key="1">
    <citation type="submission" date="2017-03" db="EMBL/GenBank/DDBJ databases">
        <title>Genomes of endolithic fungi from Antarctica.</title>
        <authorList>
            <person name="Coleine C."/>
            <person name="Masonjones S."/>
            <person name="Stajich J.E."/>
        </authorList>
    </citation>
    <scope>NUCLEOTIDE SEQUENCE [LARGE SCALE GENOMIC DNA]</scope>
    <source>
        <strain evidence="10 11">CCFEE 6314</strain>
    </source>
</reference>
<evidence type="ECO:0000313" key="10">
    <source>
        <dbReference type="EMBL" id="RVX65888.1"/>
    </source>
</evidence>
<dbReference type="VEuPathDB" id="FungiDB:PV10_04772"/>
<accession>A0A438MSH3</accession>
<keyword evidence="2" id="KW-0813">Transport</keyword>
<feature type="transmembrane region" description="Helical" evidence="8">
    <location>
        <begin position="301"/>
        <end position="320"/>
    </location>
</feature>
<dbReference type="FunFam" id="1.20.1250.20:FF:000065">
    <property type="entry name" value="Putative MFS pantothenate transporter"/>
    <property type="match status" value="1"/>
</dbReference>
<evidence type="ECO:0000256" key="1">
    <source>
        <dbReference type="ARBA" id="ARBA00004651"/>
    </source>
</evidence>
<feature type="transmembrane region" description="Helical" evidence="8">
    <location>
        <begin position="465"/>
        <end position="486"/>
    </location>
</feature>
<dbReference type="GO" id="GO:0005886">
    <property type="term" value="C:plasma membrane"/>
    <property type="evidence" value="ECO:0007669"/>
    <property type="project" value="UniProtKB-SubCell"/>
</dbReference>
<dbReference type="InterPro" id="IPR020846">
    <property type="entry name" value="MFS_dom"/>
</dbReference>
<dbReference type="SUPFAM" id="SSF103473">
    <property type="entry name" value="MFS general substrate transporter"/>
    <property type="match status" value="1"/>
</dbReference>
<evidence type="ECO:0000256" key="3">
    <source>
        <dbReference type="ARBA" id="ARBA00022475"/>
    </source>
</evidence>
<dbReference type="InterPro" id="IPR011701">
    <property type="entry name" value="MFS"/>
</dbReference>
<evidence type="ECO:0000256" key="6">
    <source>
        <dbReference type="ARBA" id="ARBA00023136"/>
    </source>
</evidence>
<feature type="transmembrane region" description="Helical" evidence="8">
    <location>
        <begin position="397"/>
        <end position="419"/>
    </location>
</feature>
<keyword evidence="3" id="KW-1003">Cell membrane</keyword>
<comment type="caution">
    <text evidence="10">The sequence shown here is derived from an EMBL/GenBank/DDBJ whole genome shotgun (WGS) entry which is preliminary data.</text>
</comment>
<dbReference type="AlphaFoldDB" id="A0A438MSH3"/>
<name>A0A438MSH3_EXOME</name>
<evidence type="ECO:0000259" key="9">
    <source>
        <dbReference type="PROSITE" id="PS50850"/>
    </source>
</evidence>
<dbReference type="Pfam" id="PF07690">
    <property type="entry name" value="MFS_1"/>
    <property type="match status" value="1"/>
</dbReference>
<evidence type="ECO:0000256" key="4">
    <source>
        <dbReference type="ARBA" id="ARBA00022692"/>
    </source>
</evidence>
<feature type="domain" description="Major facilitator superfamily (MFS) profile" evidence="9">
    <location>
        <begin position="71"/>
        <end position="498"/>
    </location>
</feature>
<dbReference type="Gene3D" id="1.20.1250.20">
    <property type="entry name" value="MFS general substrate transporter like domains"/>
    <property type="match status" value="2"/>
</dbReference>
<dbReference type="FunFam" id="1.20.1250.20:FF:000386">
    <property type="entry name" value="MFS general substrate transporter"/>
    <property type="match status" value="1"/>
</dbReference>
<dbReference type="EMBL" id="NAJM01000075">
    <property type="protein sequence ID" value="RVX65888.1"/>
    <property type="molecule type" value="Genomic_DNA"/>
</dbReference>
<evidence type="ECO:0000256" key="2">
    <source>
        <dbReference type="ARBA" id="ARBA00022448"/>
    </source>
</evidence>
<organism evidence="10 11">
    <name type="scientific">Exophiala mesophila</name>
    <name type="common">Black yeast-like fungus</name>
    <dbReference type="NCBI Taxonomy" id="212818"/>
    <lineage>
        <taxon>Eukaryota</taxon>
        <taxon>Fungi</taxon>
        <taxon>Dikarya</taxon>
        <taxon>Ascomycota</taxon>
        <taxon>Pezizomycotina</taxon>
        <taxon>Eurotiomycetes</taxon>
        <taxon>Chaetothyriomycetidae</taxon>
        <taxon>Chaetothyriales</taxon>
        <taxon>Herpotrichiellaceae</taxon>
        <taxon>Exophiala</taxon>
    </lineage>
</organism>
<dbReference type="Proteomes" id="UP000288859">
    <property type="component" value="Unassembled WGS sequence"/>
</dbReference>
<dbReference type="OrthoDB" id="3639251at2759"/>
<feature type="transmembrane region" description="Helical" evidence="8">
    <location>
        <begin position="198"/>
        <end position="218"/>
    </location>
</feature>
<proteinExistence type="inferred from homology"/>
<keyword evidence="6 8" id="KW-0472">Membrane</keyword>
<dbReference type="InterPro" id="IPR036259">
    <property type="entry name" value="MFS_trans_sf"/>
</dbReference>
<comment type="subcellular location">
    <subcellularLocation>
        <location evidence="1">Cell membrane</location>
        <topology evidence="1">Multi-pass membrane protein</topology>
    </subcellularLocation>
</comment>
<gene>
    <name evidence="10" type="ORF">B0A52_10252</name>
</gene>
<evidence type="ECO:0000256" key="5">
    <source>
        <dbReference type="ARBA" id="ARBA00022989"/>
    </source>
</evidence>
<sequence length="498" mass="56419">MTVYLQSDPRSEDVEGRSVYERFLNDGIDSDIDHSEFIKPTAKRKWRSYIWDSLDKSAEERKFLFKLDAAVMTIASLGYFIKNLDQVNISNAFVSGMKEDLGLYKNQLNYMQTYWTVGYVLGQIPSNFILTLVRPSIWIPCMELTWAILTLGLATCNGAQSIYILRFLIGLAESTYYPGMQYIIGSWYRQDELAKRSCIFHASGSIGAMFSGYLMASVHHLGGMAGLKGWQWLFVVDGIISLPIAVCGFLLLPDVPEITKVWYLTPREREFSRERMQSEGRAQRAPYTSAKVRKIFTSWHIYLLSILYISFNNATSGIGQPTFAMYLKSSTNPKYTIAQINLYPTATAGVSFITTLIYAWTSDSTFRGERWQPMLVGGLVCTVCYSSLAIWDVATWWHWTCYILAGMGVGISGLCMAWAHEICSDDNEERALVVATMNDSAYFVQAWLPLLVWQQVDAPRYHKGFITSTCLNLVMIVTALVIRHLWGKEKLGKARKAG</sequence>
<feature type="transmembrane region" description="Helical" evidence="8">
    <location>
        <begin position="230"/>
        <end position="252"/>
    </location>
</feature>
<evidence type="ECO:0000256" key="8">
    <source>
        <dbReference type="SAM" id="Phobius"/>
    </source>
</evidence>
<dbReference type="PANTHER" id="PTHR43791">
    <property type="entry name" value="PERMEASE-RELATED"/>
    <property type="match status" value="1"/>
</dbReference>
<protein>
    <recommendedName>
        <fullName evidence="9">Major facilitator superfamily (MFS) profile domain-containing protein</fullName>
    </recommendedName>
</protein>
<feature type="transmembrane region" description="Helical" evidence="8">
    <location>
        <begin position="373"/>
        <end position="391"/>
    </location>
</feature>
<evidence type="ECO:0000313" key="11">
    <source>
        <dbReference type="Proteomes" id="UP000288859"/>
    </source>
</evidence>
<dbReference type="PROSITE" id="PS50850">
    <property type="entry name" value="MFS"/>
    <property type="match status" value="1"/>
</dbReference>
<dbReference type="GO" id="GO:0022857">
    <property type="term" value="F:transmembrane transporter activity"/>
    <property type="evidence" value="ECO:0007669"/>
    <property type="project" value="InterPro"/>
</dbReference>
<keyword evidence="4 8" id="KW-0812">Transmembrane</keyword>
<evidence type="ECO:0000256" key="7">
    <source>
        <dbReference type="ARBA" id="ARBA00037968"/>
    </source>
</evidence>
<keyword evidence="5 8" id="KW-1133">Transmembrane helix</keyword>